<dbReference type="Pfam" id="PF13462">
    <property type="entry name" value="Thioredoxin_4"/>
    <property type="match status" value="1"/>
</dbReference>
<dbReference type="EMBL" id="CP064954">
    <property type="protein sequence ID" value="QPK78852.1"/>
    <property type="molecule type" value="Genomic_DNA"/>
</dbReference>
<gene>
    <name evidence="3" type="ORF">G7Y31_10015</name>
</gene>
<sequence length="254" mass="27293">MSKKVTNPNAKGSSGFLWGLVALLAIIAAVIAYIVWNGQGAKTEHLAERELEDVSMTMEYKDGAILLSSANTAKDAPTLELYEDYSCPHCSELAEATDEDMKAAIEAGEFNVLIRPLNFLDVSGKELTEDVLSGATGHSTKAAAAMNALAATGDAKTYWNLRTYLMEDQEKVYNKWDATDFAHAAKQMGASADTADAVKAADLKAQGGDIAAANAMRLKEETGTISSPRVIYQGKDFDEEGESILDWVEKAKAL</sequence>
<keyword evidence="1" id="KW-1133">Transmembrane helix</keyword>
<evidence type="ECO:0000313" key="3">
    <source>
        <dbReference type="EMBL" id="QPK78852.1"/>
    </source>
</evidence>
<keyword evidence="1" id="KW-0472">Membrane</keyword>
<evidence type="ECO:0000259" key="2">
    <source>
        <dbReference type="Pfam" id="PF13462"/>
    </source>
</evidence>
<keyword evidence="1" id="KW-0812">Transmembrane</keyword>
<dbReference type="CDD" id="cd02972">
    <property type="entry name" value="DsbA_family"/>
    <property type="match status" value="1"/>
</dbReference>
<evidence type="ECO:0000313" key="4">
    <source>
        <dbReference type="Proteomes" id="UP000594681"/>
    </source>
</evidence>
<dbReference type="AlphaFoldDB" id="A0A7T0PBL5"/>
<dbReference type="InterPro" id="IPR012336">
    <property type="entry name" value="Thioredoxin-like_fold"/>
</dbReference>
<evidence type="ECO:0000256" key="1">
    <source>
        <dbReference type="SAM" id="Phobius"/>
    </source>
</evidence>
<feature type="transmembrane region" description="Helical" evidence="1">
    <location>
        <begin position="16"/>
        <end position="36"/>
    </location>
</feature>
<dbReference type="Proteomes" id="UP000594681">
    <property type="component" value="Chromosome"/>
</dbReference>
<accession>A0A7T0PBL5</accession>
<dbReference type="KEGG" id="cliz:G7Y31_10015"/>
<dbReference type="Gene3D" id="3.40.30.10">
    <property type="entry name" value="Glutaredoxin"/>
    <property type="match status" value="1"/>
</dbReference>
<dbReference type="SUPFAM" id="SSF52833">
    <property type="entry name" value="Thioredoxin-like"/>
    <property type="match status" value="1"/>
</dbReference>
<organism evidence="3 4">
    <name type="scientific">Corynebacterium lizhenjunii</name>
    <dbReference type="NCBI Taxonomy" id="2709394"/>
    <lineage>
        <taxon>Bacteria</taxon>
        <taxon>Bacillati</taxon>
        <taxon>Actinomycetota</taxon>
        <taxon>Actinomycetes</taxon>
        <taxon>Mycobacteriales</taxon>
        <taxon>Corynebacteriaceae</taxon>
        <taxon>Corynebacterium</taxon>
    </lineage>
</organism>
<proteinExistence type="predicted"/>
<feature type="domain" description="Thioredoxin-like fold" evidence="2">
    <location>
        <begin position="75"/>
        <end position="239"/>
    </location>
</feature>
<reference evidence="3 4" key="1">
    <citation type="submission" date="2020-11" db="EMBL/GenBank/DDBJ databases">
        <title>Corynebacterium sp. ZJ-599.</title>
        <authorList>
            <person name="Zhou J."/>
        </authorList>
    </citation>
    <scope>NUCLEOTIDE SEQUENCE [LARGE SCALE GENOMIC DNA]</scope>
    <source>
        <strain evidence="3 4">ZJ-599</strain>
    </source>
</reference>
<keyword evidence="4" id="KW-1185">Reference proteome</keyword>
<protein>
    <submittedName>
        <fullName evidence="3">Thioredoxin domain-containing protein</fullName>
    </submittedName>
</protein>
<dbReference type="InterPro" id="IPR036249">
    <property type="entry name" value="Thioredoxin-like_sf"/>
</dbReference>
<name>A0A7T0PBL5_9CORY</name>
<dbReference type="RefSeq" id="WP_165009573.1">
    <property type="nucleotide sequence ID" value="NZ_CP064954.1"/>
</dbReference>